<name>A0A6J5N105_9CAUD</name>
<evidence type="ECO:0000313" key="1">
    <source>
        <dbReference type="EMBL" id="CAB4153255.1"/>
    </source>
</evidence>
<accession>A0A6J5N105</accession>
<proteinExistence type="predicted"/>
<evidence type="ECO:0008006" key="2">
    <source>
        <dbReference type="Google" id="ProtNLM"/>
    </source>
</evidence>
<protein>
    <recommendedName>
        <fullName evidence="2">DNA transfer protein</fullName>
    </recommendedName>
</protein>
<dbReference type="EMBL" id="LR796581">
    <property type="protein sequence ID" value="CAB4153255.1"/>
    <property type="molecule type" value="Genomic_DNA"/>
</dbReference>
<reference evidence="1" key="1">
    <citation type="submission" date="2020-04" db="EMBL/GenBank/DDBJ databases">
        <authorList>
            <person name="Chiriac C."/>
            <person name="Salcher M."/>
            <person name="Ghai R."/>
            <person name="Kavagutti S V."/>
        </authorList>
    </citation>
    <scope>NUCLEOTIDE SEQUENCE</scope>
</reference>
<organism evidence="1">
    <name type="scientific">uncultured Caudovirales phage</name>
    <dbReference type="NCBI Taxonomy" id="2100421"/>
    <lineage>
        <taxon>Viruses</taxon>
        <taxon>Duplodnaviria</taxon>
        <taxon>Heunggongvirae</taxon>
        <taxon>Uroviricota</taxon>
        <taxon>Caudoviricetes</taxon>
        <taxon>Peduoviridae</taxon>
        <taxon>Maltschvirus</taxon>
        <taxon>Maltschvirus maltsch</taxon>
    </lineage>
</organism>
<gene>
    <name evidence="1" type="ORF">UFOVP607_61</name>
</gene>
<sequence length="266" mass="27110">MGFSLGTLIGGGLGFLAGGLGGASLGASIGGGVDAQDAASNAADAQVGAANNATELQRSIFNKQTELNAPFRDNGLTAQNKLMTLLGLNGGEAGAGDFGKYAKDFSMSDFQQDPGYKWRLEQGQKALDRSASARGGMFSGRAAKDLTNYGQGAASQEYGNAFNRYQVNRNNQLNPLQSLSGAGQTATGQTQQAAQNYGNAASSNIMSAGNANASGYLGSVNGMNNAVGSGLNAYQNYTMMNKLFPPTSGGYSSFGGGSGTFGEGQY</sequence>